<accession>A0A0F9GLT0</accession>
<dbReference type="EMBL" id="LAZR01017577">
    <property type="protein sequence ID" value="KKL99834.1"/>
    <property type="molecule type" value="Genomic_DNA"/>
</dbReference>
<reference evidence="1" key="1">
    <citation type="journal article" date="2015" name="Nature">
        <title>Complex archaea that bridge the gap between prokaryotes and eukaryotes.</title>
        <authorList>
            <person name="Spang A."/>
            <person name="Saw J.H."/>
            <person name="Jorgensen S.L."/>
            <person name="Zaremba-Niedzwiedzka K."/>
            <person name="Martijn J."/>
            <person name="Lind A.E."/>
            <person name="van Eijk R."/>
            <person name="Schleper C."/>
            <person name="Guy L."/>
            <person name="Ettema T.J."/>
        </authorList>
    </citation>
    <scope>NUCLEOTIDE SEQUENCE</scope>
</reference>
<protein>
    <submittedName>
        <fullName evidence="1">Uncharacterized protein</fullName>
    </submittedName>
</protein>
<sequence>MIYVSRITIAANTAEAAPMTEPIEVFLSVVKGATFIFESGAEAVGARLLDRSLEFLPAVGSPERWVRDNGEAVRLDFTYRLQAAPYQITIAAFNTTGAEVELEVYIRVEQFDFEELLLEELKGLRSDLAVPIPAGWLEKQTEV</sequence>
<gene>
    <name evidence="1" type="ORF">LCGC14_1810510</name>
</gene>
<name>A0A0F9GLT0_9ZZZZ</name>
<comment type="caution">
    <text evidence="1">The sequence shown here is derived from an EMBL/GenBank/DDBJ whole genome shotgun (WGS) entry which is preliminary data.</text>
</comment>
<organism evidence="1">
    <name type="scientific">marine sediment metagenome</name>
    <dbReference type="NCBI Taxonomy" id="412755"/>
    <lineage>
        <taxon>unclassified sequences</taxon>
        <taxon>metagenomes</taxon>
        <taxon>ecological metagenomes</taxon>
    </lineage>
</organism>
<evidence type="ECO:0000313" key="1">
    <source>
        <dbReference type="EMBL" id="KKL99834.1"/>
    </source>
</evidence>
<dbReference type="AlphaFoldDB" id="A0A0F9GLT0"/>
<proteinExistence type="predicted"/>